<dbReference type="Pfam" id="PF22848">
    <property type="entry name" value="ASD1_dom"/>
    <property type="match status" value="1"/>
</dbReference>
<evidence type="ECO:0000256" key="1">
    <source>
        <dbReference type="ARBA" id="ARBA00001462"/>
    </source>
</evidence>
<evidence type="ECO:0000256" key="9">
    <source>
        <dbReference type="ARBA" id="ARBA00022989"/>
    </source>
</evidence>
<feature type="transmembrane region" description="Helical" evidence="15">
    <location>
        <begin position="702"/>
        <end position="726"/>
    </location>
</feature>
<evidence type="ECO:0000256" key="5">
    <source>
        <dbReference type="ARBA" id="ARBA00022679"/>
    </source>
</evidence>
<evidence type="ECO:0000256" key="10">
    <source>
        <dbReference type="ARBA" id="ARBA00023098"/>
    </source>
</evidence>
<comment type="catalytic activity">
    <reaction evidence="15">
        <text>an acyl phosphate + sn-glycerol 3-phosphate = a 1-acyl-sn-glycero-3-phosphate + phosphate</text>
        <dbReference type="Rhea" id="RHEA:34075"/>
        <dbReference type="ChEBI" id="CHEBI:43474"/>
        <dbReference type="ChEBI" id="CHEBI:57597"/>
        <dbReference type="ChEBI" id="CHEBI:57970"/>
        <dbReference type="ChEBI" id="CHEBI:59918"/>
        <dbReference type="EC" id="2.3.1.275"/>
    </reaction>
</comment>
<feature type="domain" description="Alpha-L-arabinofuranosidase C-terminal" evidence="17">
    <location>
        <begin position="448"/>
        <end position="635"/>
    </location>
</feature>
<feature type="signal peptide" evidence="16">
    <location>
        <begin position="1"/>
        <end position="29"/>
    </location>
</feature>
<keyword evidence="18" id="KW-0326">Glycosidase</keyword>
<dbReference type="UniPathway" id="UPA00085"/>
<evidence type="ECO:0000256" key="15">
    <source>
        <dbReference type="HAMAP-Rule" id="MF_01043"/>
    </source>
</evidence>
<comment type="subunit">
    <text evidence="15">Probably interacts with PlsX.</text>
</comment>
<dbReference type="EMBL" id="CADCTO010000302">
    <property type="protein sequence ID" value="CAA9259249.1"/>
    <property type="molecule type" value="Genomic_DNA"/>
</dbReference>
<feature type="chain" id="PRO_5027021851" description="Glycerol-3-phosphate acyltransferase" evidence="16">
    <location>
        <begin position="30"/>
        <end position="808"/>
    </location>
</feature>
<keyword evidence="6 15" id="KW-0812">Transmembrane</keyword>
<dbReference type="InterPro" id="IPR003811">
    <property type="entry name" value="G3P_acylTferase_PlsY"/>
</dbReference>
<comment type="similarity">
    <text evidence="2">Belongs to the glycosyl hydrolase 51 family.</text>
</comment>
<dbReference type="GO" id="GO:0046373">
    <property type="term" value="P:L-arabinose metabolic process"/>
    <property type="evidence" value="ECO:0007669"/>
    <property type="project" value="InterPro"/>
</dbReference>
<evidence type="ECO:0000256" key="14">
    <source>
        <dbReference type="ARBA" id="ARBA00023264"/>
    </source>
</evidence>
<evidence type="ECO:0000256" key="3">
    <source>
        <dbReference type="ARBA" id="ARBA00022475"/>
    </source>
</evidence>
<keyword evidence="14 15" id="KW-1208">Phospholipid metabolism</keyword>
<sequence>MPPIHFRKAAVHATVTAVAALTALLPARAQQPGITISAGKPAAKVSPLLYGIFFEEINHAGDGGLYAELVENRSFEDDPAGPRSWTPTLPGASAAVLALDKSQPLHEKNRTALRLEVRAAGPGERAGVANDGYWGMAVRRGEGYRLSLWARADAVMGAGPLRVRLERTGGETIAEAEIRGLSGSAWKQHRVTLRPRVSDDKARLVIESARPGTLWLDMVSLFPEKTWKNRPNGLRPDLAEKLAAMKPAFLRFPGGCFVEGDRLADAYRWKETIGPIESRPGRPNLWGYRSTDGLGYHEYLQLSEDLGAEPMLVVNCGMSHKEVEPLASMQVWIQDALDALEYANGPVTSKWGAVRARAGHPKPFNLRLLEIGNENGGPAYNERYALLYDAILARYPQTRIIANVWGGVPRSRPTPILDEHYYHNPDWFFTNANKYDTYDRKGPQIYVGEYAVTQNAGLGNLHAALSEAAFMMGMERNGDVVTMASYAPLFVNVNDRKWNPDAIGFDSARSYGTPSYYVQKLFAEHRPEHALPTKVTAPPTVAKPATGTVGLGTWLTQAEFKDIKVTGPGGAALFNSDFGAGVPVTNWNVVRGDWKAEGGAFRQTNLGTDMRAVLRSPAVEALSNYTLTLKARKISGAEGFLIMFRVGGAGDYYWWNLGGWNNTRHAVERAAGGGWIVVGTGLAAILGHTYSPFLRFKGGKGVATSLGVIVGLSPLVAGLSLGVFALVVAATRFVSLGSILAALTQASLFWLPLFDGHAAPLPFRLFGLLAALFVIVKHRGNIERLRQGTETRFGAKKPDAGPENTPPV</sequence>
<dbReference type="Gene3D" id="2.60.120.560">
    <property type="entry name" value="Exo-inulinase, domain 1"/>
    <property type="match status" value="1"/>
</dbReference>
<keyword evidence="8 18" id="KW-0378">Hydrolase</keyword>
<dbReference type="SMART" id="SM00813">
    <property type="entry name" value="Alpha-L-AF_C"/>
    <property type="match status" value="1"/>
</dbReference>
<evidence type="ECO:0000256" key="7">
    <source>
        <dbReference type="ARBA" id="ARBA00022729"/>
    </source>
</evidence>
<reference evidence="18" key="1">
    <citation type="submission" date="2020-02" db="EMBL/GenBank/DDBJ databases">
        <authorList>
            <person name="Meier V. D."/>
        </authorList>
    </citation>
    <scope>NUCLEOTIDE SEQUENCE</scope>
    <source>
        <strain evidence="18">AVDCRST_MAG63</strain>
    </source>
</reference>
<dbReference type="InterPro" id="IPR017853">
    <property type="entry name" value="GH"/>
</dbReference>
<dbReference type="SUPFAM" id="SSF51445">
    <property type="entry name" value="(Trans)glycosidases"/>
    <property type="match status" value="1"/>
</dbReference>
<dbReference type="GO" id="GO:0043772">
    <property type="term" value="F:acyl-phosphate glycerol-3-phosphate acyltransferase activity"/>
    <property type="evidence" value="ECO:0007669"/>
    <property type="project" value="UniProtKB-UniRule"/>
</dbReference>
<keyword evidence="13 15" id="KW-0594">Phospholipid biosynthesis</keyword>
<dbReference type="SMART" id="SM01207">
    <property type="entry name" value="G3P_acyltransf"/>
    <property type="match status" value="1"/>
</dbReference>
<dbReference type="SUPFAM" id="SSF49785">
    <property type="entry name" value="Galactose-binding domain-like"/>
    <property type="match status" value="1"/>
</dbReference>
<dbReference type="GO" id="GO:0005886">
    <property type="term" value="C:plasma membrane"/>
    <property type="evidence" value="ECO:0007669"/>
    <property type="project" value="UniProtKB-SubCell"/>
</dbReference>
<dbReference type="PANTHER" id="PTHR31776:SF0">
    <property type="entry name" value="ALPHA-L-ARABINOFURANOSIDASE 1"/>
    <property type="match status" value="1"/>
</dbReference>
<evidence type="ECO:0000256" key="8">
    <source>
        <dbReference type="ARBA" id="ARBA00022801"/>
    </source>
</evidence>
<evidence type="ECO:0000256" key="13">
    <source>
        <dbReference type="ARBA" id="ARBA00023209"/>
    </source>
</evidence>
<evidence type="ECO:0000256" key="2">
    <source>
        <dbReference type="ARBA" id="ARBA00007186"/>
    </source>
</evidence>
<dbReference type="Gene3D" id="2.60.120.260">
    <property type="entry name" value="Galactose-binding domain-like"/>
    <property type="match status" value="1"/>
</dbReference>
<keyword evidence="3 15" id="KW-1003">Cell membrane</keyword>
<comment type="catalytic activity">
    <reaction evidence="1">
        <text>Hydrolysis of terminal non-reducing alpha-L-arabinofuranoside residues in alpha-L-arabinosides.</text>
        <dbReference type="EC" id="3.2.1.55"/>
    </reaction>
</comment>
<dbReference type="InterPro" id="IPR008979">
    <property type="entry name" value="Galactose-bd-like_sf"/>
</dbReference>
<keyword evidence="10 15" id="KW-0443">Lipid metabolism</keyword>
<evidence type="ECO:0000313" key="18">
    <source>
        <dbReference type="EMBL" id="CAA9259249.1"/>
    </source>
</evidence>
<comment type="similarity">
    <text evidence="15">Belongs to the PlsY family.</text>
</comment>
<comment type="caution">
    <text evidence="15">Lacks conserved residue(s) required for the propagation of feature annotation.</text>
</comment>
<dbReference type="Pfam" id="PF06964">
    <property type="entry name" value="Alpha-L-AF_C"/>
    <property type="match status" value="1"/>
</dbReference>
<keyword evidence="7 16" id="KW-0732">Signal</keyword>
<evidence type="ECO:0000256" key="11">
    <source>
        <dbReference type="ARBA" id="ARBA00023136"/>
    </source>
</evidence>
<protein>
    <recommendedName>
        <fullName evidence="15">Glycerol-3-phosphate acyltransferase</fullName>
    </recommendedName>
    <alternativeName>
        <fullName evidence="15">Acyl-PO4 G3P acyltransferase</fullName>
    </alternativeName>
    <alternativeName>
        <fullName evidence="15">Acyl-phosphate--glycerol-3-phosphate acyltransferase</fullName>
    </alternativeName>
    <alternativeName>
        <fullName evidence="15">G3P acyltransferase</fullName>
        <shortName evidence="15">GPAT</shortName>
        <ecNumber evidence="15">2.3.1.275</ecNumber>
    </alternativeName>
    <alternativeName>
        <fullName evidence="15">Lysophosphatidic acid synthase</fullName>
        <shortName evidence="15">LPA synthase</shortName>
    </alternativeName>
</protein>
<dbReference type="GO" id="GO:0046556">
    <property type="term" value="F:alpha-L-arabinofuranosidase activity"/>
    <property type="evidence" value="ECO:0007669"/>
    <property type="project" value="UniProtKB-EC"/>
</dbReference>
<comment type="pathway">
    <text evidence="15">Lipid metabolism; phospholipid metabolism.</text>
</comment>
<comment type="function">
    <text evidence="15">Catalyzes the transfer of an acyl group from acyl-phosphate (acyl-PO(4)) to glycerol-3-phosphate (G3P) to form lysophosphatidic acid (LPA). This enzyme utilizes acyl-phosphate as fatty acyl donor, but not acyl-CoA or acyl-ACP.</text>
</comment>
<organism evidence="18">
    <name type="scientific">uncultured Armatimonadetes bacterium</name>
    <dbReference type="NCBI Taxonomy" id="157466"/>
    <lineage>
        <taxon>Bacteria</taxon>
        <taxon>Bacillati</taxon>
        <taxon>Armatimonadota</taxon>
        <taxon>environmental samples</taxon>
    </lineage>
</organism>
<evidence type="ECO:0000259" key="17">
    <source>
        <dbReference type="SMART" id="SM00813"/>
    </source>
</evidence>
<dbReference type="Pfam" id="PF02660">
    <property type="entry name" value="G3P_acyltransf"/>
    <property type="match status" value="1"/>
</dbReference>
<dbReference type="InterPro" id="IPR051563">
    <property type="entry name" value="Glycosyl_Hydrolase_51"/>
</dbReference>
<evidence type="ECO:0000256" key="4">
    <source>
        <dbReference type="ARBA" id="ARBA00022516"/>
    </source>
</evidence>
<evidence type="ECO:0000256" key="12">
    <source>
        <dbReference type="ARBA" id="ARBA00023180"/>
    </source>
</evidence>
<dbReference type="HAMAP" id="MF_01043">
    <property type="entry name" value="PlsY"/>
    <property type="match status" value="1"/>
</dbReference>
<dbReference type="EC" id="2.3.1.275" evidence="15"/>
<keyword evidence="9 15" id="KW-1133">Transmembrane helix</keyword>
<keyword evidence="11 15" id="KW-0472">Membrane</keyword>
<dbReference type="InterPro" id="IPR010720">
    <property type="entry name" value="Alpha-L-AF_C"/>
</dbReference>
<dbReference type="Gene3D" id="3.20.20.80">
    <property type="entry name" value="Glycosidases"/>
    <property type="match status" value="1"/>
</dbReference>
<dbReference type="GO" id="GO:0008654">
    <property type="term" value="P:phospholipid biosynthetic process"/>
    <property type="evidence" value="ECO:0007669"/>
    <property type="project" value="UniProtKB-UniRule"/>
</dbReference>
<dbReference type="PANTHER" id="PTHR31776">
    <property type="entry name" value="ALPHA-L-ARABINOFURANOSIDASE 1"/>
    <property type="match status" value="1"/>
</dbReference>
<proteinExistence type="inferred from homology"/>
<keyword evidence="12" id="KW-0325">Glycoprotein</keyword>
<keyword evidence="4 15" id="KW-0444">Lipid biosynthesis</keyword>
<dbReference type="InterPro" id="IPR055235">
    <property type="entry name" value="ASD1_cat"/>
</dbReference>
<keyword evidence="5 15" id="KW-0808">Transferase</keyword>
<gene>
    <name evidence="15" type="primary">plsY</name>
    <name evidence="18" type="ORF">AVDCRST_MAG63-2336</name>
</gene>
<name>A0A6J4ISW6_9BACT</name>
<evidence type="ECO:0000256" key="6">
    <source>
        <dbReference type="ARBA" id="ARBA00022692"/>
    </source>
</evidence>
<accession>A0A6J4ISW6</accession>
<comment type="subcellular location">
    <subcellularLocation>
        <location evidence="15">Cell membrane</location>
        <topology evidence="15">Multi-pass membrane protein</topology>
    </subcellularLocation>
</comment>
<feature type="transmembrane region" description="Helical" evidence="15">
    <location>
        <begin position="759"/>
        <end position="776"/>
    </location>
</feature>
<evidence type="ECO:0000256" key="16">
    <source>
        <dbReference type="SAM" id="SignalP"/>
    </source>
</evidence>
<dbReference type="AlphaFoldDB" id="A0A6J4ISW6"/>